<dbReference type="GeneID" id="69980157"/>
<dbReference type="Pfam" id="PF05067">
    <property type="entry name" value="Mn_catalase"/>
    <property type="match status" value="1"/>
</dbReference>
<dbReference type="HOGENOM" id="CLU_057467_0_0_10"/>
<keyword evidence="3" id="KW-0106">Calcium</keyword>
<reference evidence="5 6" key="1">
    <citation type="submission" date="2013-04" db="EMBL/GenBank/DDBJ databases">
        <title>The Genome Sequence of Parabacteroides goldsteinii DSM 19448.</title>
        <authorList>
            <consortium name="The Broad Institute Genomics Platform"/>
            <person name="Earl A."/>
            <person name="Ward D."/>
            <person name="Feldgarden M."/>
            <person name="Gevers D."/>
            <person name="Martens E."/>
            <person name="Sakamoto M."/>
            <person name="Benno Y."/>
            <person name="Song Y."/>
            <person name="Liu C."/>
            <person name="Lee J."/>
            <person name="Bolanos M."/>
            <person name="Vaisanen M.L."/>
            <person name="Finegold S.M."/>
            <person name="Walker B."/>
            <person name="Young S."/>
            <person name="Zeng Q."/>
            <person name="Gargeya S."/>
            <person name="Fitzgerald M."/>
            <person name="Haas B."/>
            <person name="Abouelleil A."/>
            <person name="Allen A.W."/>
            <person name="Alvarado L."/>
            <person name="Arachchi H.M."/>
            <person name="Berlin A.M."/>
            <person name="Chapman S.B."/>
            <person name="Gainer-Dewar J."/>
            <person name="Goldberg J."/>
            <person name="Griggs A."/>
            <person name="Gujja S."/>
            <person name="Hansen M."/>
            <person name="Howarth C."/>
            <person name="Imamovic A."/>
            <person name="Ireland A."/>
            <person name="Larimer J."/>
            <person name="McCowan C."/>
            <person name="Murphy C."/>
            <person name="Pearson M."/>
            <person name="Poon T.W."/>
            <person name="Priest M."/>
            <person name="Roberts A."/>
            <person name="Saif S."/>
            <person name="Shea T."/>
            <person name="Sisk P."/>
            <person name="Sykes S."/>
            <person name="Wortman J."/>
            <person name="Nusbaum C."/>
            <person name="Birren B."/>
        </authorList>
    </citation>
    <scope>NUCLEOTIDE SEQUENCE [LARGE SCALE GENOMIC DNA]</scope>
    <source>
        <strain evidence="5 6">DSM 19448</strain>
    </source>
</reference>
<dbReference type="STRING" id="927665.HMPREF1535_03628"/>
<comment type="cofactor">
    <cofactor evidence="3">
        <name>Ca(2+)</name>
        <dbReference type="ChEBI" id="CHEBI:29108"/>
    </cofactor>
    <text evidence="3">Binds 1 Ca(2+) ion per subunit.</text>
</comment>
<feature type="region of interest" description="Disordered" evidence="4">
    <location>
        <begin position="261"/>
        <end position="326"/>
    </location>
</feature>
<comment type="caution">
    <text evidence="5">The sequence shown here is derived from an EMBL/GenBank/DDBJ whole genome shotgun (WGS) entry which is preliminary data.</text>
</comment>
<comment type="cofactor">
    <cofactor evidence="2">
        <name>Mn(2+)</name>
        <dbReference type="ChEBI" id="CHEBI:29035"/>
    </cofactor>
    <text evidence="2">Binds 2 manganese ions per subunit.</text>
</comment>
<dbReference type="InterPro" id="IPR039377">
    <property type="entry name" value="Mn_catalase_dom"/>
</dbReference>
<dbReference type="InterPro" id="IPR007760">
    <property type="entry name" value="Mn_catalase"/>
</dbReference>
<feature type="compositionally biased region" description="Basic and acidic residues" evidence="4">
    <location>
        <begin position="272"/>
        <end position="288"/>
    </location>
</feature>
<evidence type="ECO:0000313" key="5">
    <source>
        <dbReference type="EMBL" id="KKB50279.1"/>
    </source>
</evidence>
<keyword evidence="2" id="KW-0464">Manganese</keyword>
<evidence type="ECO:0000256" key="2">
    <source>
        <dbReference type="PIRSR" id="PIRSR607760-1"/>
    </source>
</evidence>
<dbReference type="SUPFAM" id="SSF47240">
    <property type="entry name" value="Ferritin-like"/>
    <property type="match status" value="1"/>
</dbReference>
<feature type="binding site" evidence="2">
    <location>
        <position position="70"/>
    </location>
    <ligand>
        <name>Mn(2+)</name>
        <dbReference type="ChEBI" id="CHEBI:29035"/>
        <label>1</label>
    </ligand>
</feature>
<dbReference type="CDD" id="cd01051">
    <property type="entry name" value="Mn_catalase"/>
    <property type="match status" value="1"/>
</dbReference>
<feature type="compositionally biased region" description="Basic residues" evidence="4">
    <location>
        <begin position="317"/>
        <end position="326"/>
    </location>
</feature>
<sequence length="326" mass="37242">MFYHVKDLQYNARVSAPDPRFARLLLEQFGGSNGELKAAMQYFVQAFSCRNPFPEKYDMLMDIATEELGHLEIVGATIQMLLGPVNGEMKDVVENMEINKMMNGRAAKEDFIHQAYTNPHFLVLAPGSPALTDSNGNPWSATYVTANAEPTVDLRSNLAAESRAKIMYEYLIPFTDDPYVKETLDFLMTREVAHYQQFEAALDSIKPNFPPGIFQTNPKYSNLYFDMSKEEEARGPWNEGSSTQLKEEWQYIDKPQEYVTSTDGLTNVTPKGTDRTEEMVKEKDEKLAKERKKMILSKTPAKDMQWSHYQPDGNMKKNSKTNKHSN</sequence>
<evidence type="ECO:0000256" key="4">
    <source>
        <dbReference type="SAM" id="MobiDB-lite"/>
    </source>
</evidence>
<feature type="binding site" evidence="3">
    <location>
        <position position="228"/>
    </location>
    <ligand>
        <name>Ca(2+)</name>
        <dbReference type="ChEBI" id="CHEBI:29108"/>
    </ligand>
</feature>
<feature type="binding site" evidence="2">
    <location>
        <position position="161"/>
    </location>
    <ligand>
        <name>Mn(2+)</name>
        <dbReference type="ChEBI" id="CHEBI:29035"/>
        <label>1</label>
    </ligand>
</feature>
<feature type="binding site" evidence="2">
    <location>
        <position position="67"/>
    </location>
    <ligand>
        <name>Mn(2+)</name>
        <dbReference type="ChEBI" id="CHEBI:29035"/>
        <label>1</label>
    </ligand>
</feature>
<evidence type="ECO:0008006" key="7">
    <source>
        <dbReference type="Google" id="ProtNLM"/>
    </source>
</evidence>
<dbReference type="GO" id="GO:0046872">
    <property type="term" value="F:metal ion binding"/>
    <property type="evidence" value="ECO:0007669"/>
    <property type="project" value="UniProtKB-KW"/>
</dbReference>
<proteinExistence type="inferred from homology"/>
<dbReference type="InterPro" id="IPR009078">
    <property type="entry name" value="Ferritin-like_SF"/>
</dbReference>
<feature type="compositionally biased region" description="Polar residues" evidence="4">
    <location>
        <begin position="261"/>
        <end position="270"/>
    </location>
</feature>
<feature type="binding site" evidence="3">
    <location>
        <position position="62"/>
    </location>
    <ligand>
        <name>Ca(2+)</name>
        <dbReference type="ChEBI" id="CHEBI:29108"/>
    </ligand>
</feature>
<evidence type="ECO:0000256" key="3">
    <source>
        <dbReference type="PIRSR" id="PIRSR607760-2"/>
    </source>
</evidence>
<gene>
    <name evidence="5" type="ORF">HMPREF1535_03628</name>
</gene>
<keyword evidence="2" id="KW-0479">Metal-binding</keyword>
<organism evidence="5 6">
    <name type="scientific">Parabacteroides goldsteinii DSM 19448 = WAL 12034</name>
    <dbReference type="NCBI Taxonomy" id="927665"/>
    <lineage>
        <taxon>Bacteria</taxon>
        <taxon>Pseudomonadati</taxon>
        <taxon>Bacteroidota</taxon>
        <taxon>Bacteroidia</taxon>
        <taxon>Bacteroidales</taxon>
        <taxon>Tannerellaceae</taxon>
        <taxon>Parabacteroides</taxon>
    </lineage>
</organism>
<name>A0A0F5IXI2_9BACT</name>
<accession>A0A0F5IXI2</accession>
<dbReference type="Proteomes" id="UP000033047">
    <property type="component" value="Unassembled WGS sequence"/>
</dbReference>
<dbReference type="AlphaFoldDB" id="A0A0F5IXI2"/>
<protein>
    <recommendedName>
        <fullName evidence="7">Manganese catalase</fullName>
    </recommendedName>
</protein>
<dbReference type="PATRIC" id="fig|927665.4.peg.3731"/>
<dbReference type="Gene3D" id="1.20.1260.10">
    <property type="match status" value="1"/>
</dbReference>
<feature type="binding site" evidence="2">
    <location>
        <position position="194"/>
    </location>
    <ligand>
        <name>Mn(2+)</name>
        <dbReference type="ChEBI" id="CHEBI:29035"/>
        <label>1</label>
    </ligand>
</feature>
<feature type="binding site" evidence="3">
    <location>
        <position position="58"/>
    </location>
    <ligand>
        <name>Ca(2+)</name>
        <dbReference type="ChEBI" id="CHEBI:29108"/>
    </ligand>
</feature>
<comment type="similarity">
    <text evidence="1">Belongs to the manganese catalase family.</text>
</comment>
<evidence type="ECO:0000313" key="6">
    <source>
        <dbReference type="Proteomes" id="UP000033047"/>
    </source>
</evidence>
<evidence type="ECO:0000256" key="1">
    <source>
        <dbReference type="ARBA" id="ARBA00007644"/>
    </source>
</evidence>
<dbReference type="EMBL" id="AQHV01000016">
    <property type="protein sequence ID" value="KKB50279.1"/>
    <property type="molecule type" value="Genomic_DNA"/>
</dbReference>
<feature type="binding site" evidence="2">
    <location>
        <position position="35"/>
    </location>
    <ligand>
        <name>Mn(2+)</name>
        <dbReference type="ChEBI" id="CHEBI:29035"/>
        <label>1</label>
    </ligand>
</feature>
<dbReference type="RefSeq" id="WP_007656272.1">
    <property type="nucleotide sequence ID" value="NZ_KQ033913.1"/>
</dbReference>
<dbReference type="InterPro" id="IPR012347">
    <property type="entry name" value="Ferritin-like"/>
</dbReference>